<reference evidence="13" key="1">
    <citation type="journal article" date="2014" name="Nucleic Acids Res.">
        <title>The evolutionary dynamics of variant antigen genes in Babesia reveal a history of genomic innovation underlying host-parasite interaction.</title>
        <authorList>
            <person name="Jackson A.P."/>
            <person name="Otto T.D."/>
            <person name="Darby A."/>
            <person name="Ramaprasad A."/>
            <person name="Xia D."/>
            <person name="Echaide I.E."/>
            <person name="Farber M."/>
            <person name="Gahlot S."/>
            <person name="Gamble J."/>
            <person name="Gupta D."/>
            <person name="Gupta Y."/>
            <person name="Jackson L."/>
            <person name="Malandrin L."/>
            <person name="Malas T.B."/>
            <person name="Moussa E."/>
            <person name="Nair M."/>
            <person name="Reid A.J."/>
            <person name="Sanders M."/>
            <person name="Sharma J."/>
            <person name="Tracey A."/>
            <person name="Quail M.A."/>
            <person name="Weir W."/>
            <person name="Wastling J.M."/>
            <person name="Hall N."/>
            <person name="Willadsen P."/>
            <person name="Lingelbach K."/>
            <person name="Shiels B."/>
            <person name="Tait A."/>
            <person name="Berriman M."/>
            <person name="Allred D.R."/>
            <person name="Pain A."/>
        </authorList>
    </citation>
    <scope>NUCLEOTIDE SEQUENCE</scope>
    <source>
        <strain evidence="13">1802A</strain>
    </source>
</reference>
<feature type="transmembrane region" description="Helical" evidence="12">
    <location>
        <begin position="438"/>
        <end position="455"/>
    </location>
</feature>
<dbReference type="GO" id="GO:0120547">
    <property type="term" value="F:heme A synthase activity"/>
    <property type="evidence" value="ECO:0007669"/>
    <property type="project" value="UniProtKB-EC"/>
</dbReference>
<evidence type="ECO:0000256" key="4">
    <source>
        <dbReference type="ARBA" id="ARBA00022723"/>
    </source>
</evidence>
<evidence type="ECO:0000256" key="2">
    <source>
        <dbReference type="ARBA" id="ARBA00004141"/>
    </source>
</evidence>
<evidence type="ECO:0000256" key="1">
    <source>
        <dbReference type="ARBA" id="ARBA00001970"/>
    </source>
</evidence>
<dbReference type="PANTHER" id="PTHR23289:SF2">
    <property type="entry name" value="CYTOCHROME C OXIDASE ASSEMBLY PROTEIN COX15 HOMOLOG"/>
    <property type="match status" value="1"/>
</dbReference>
<comment type="cofactor">
    <cofactor evidence="1">
        <name>heme b</name>
        <dbReference type="ChEBI" id="CHEBI:60344"/>
    </cofactor>
</comment>
<evidence type="ECO:0000256" key="3">
    <source>
        <dbReference type="ARBA" id="ARBA00022692"/>
    </source>
</evidence>
<keyword evidence="6" id="KW-0560">Oxidoreductase</keyword>
<reference evidence="13" key="2">
    <citation type="submission" date="2021-05" db="EMBL/GenBank/DDBJ databases">
        <authorList>
            <person name="Pain A."/>
        </authorList>
    </citation>
    <scope>NUCLEOTIDE SEQUENCE</scope>
    <source>
        <strain evidence="13">1802A</strain>
    </source>
</reference>
<evidence type="ECO:0000256" key="7">
    <source>
        <dbReference type="ARBA" id="ARBA00023004"/>
    </source>
</evidence>
<organism evidence="13 14">
    <name type="scientific">Babesia divergens</name>
    <dbReference type="NCBI Taxonomy" id="32595"/>
    <lineage>
        <taxon>Eukaryota</taxon>
        <taxon>Sar</taxon>
        <taxon>Alveolata</taxon>
        <taxon>Apicomplexa</taxon>
        <taxon>Aconoidasida</taxon>
        <taxon>Piroplasmida</taxon>
        <taxon>Babesiidae</taxon>
        <taxon>Babesia</taxon>
    </lineage>
</organism>
<sequence>MFVETVMKRCLSTHMARIVPFCRHPTLLPYGTGKPRLQHTVIGAQRHVTEVPPNREEGSVRPAVPTTARNYREPAVTDPGREATWENDNGTGGIKHTMRLCKPGRERHVAYWLLGWCCNRGNNNVAGSAGITAGVMAVGAYVRLNESGLSMLDWHLLGRHLPKDEDEWTREFERYKTTPEYKEVHYNIEMDEYKRIYLNEWVHRMLGRLSGICFGGGALYLAVRGALTPGGYLLTLAVVSLGLSQAFVGKWMVESGFKEPETEYKMPRVSPYRLSMHFTNALAIYSICLWNGLKLLNQTKTSVNLGSLRKVRCLGRATLASLFMTMLYGTIVAGNDAGLAYNTWPKMLDSYIPDDYSQVNTLRHLFEKTGVVQFNHRCLGYITATLAGLTYWSARKPGIPAAVRKLAMGTLHASVLQVLIGILTVLKQVPLHGAMTHHVNAMATWSVLLALLLRLR</sequence>
<dbReference type="AlphaFoldDB" id="A0AAD9G7G3"/>
<evidence type="ECO:0000313" key="14">
    <source>
        <dbReference type="Proteomes" id="UP001195914"/>
    </source>
</evidence>
<accession>A0AAD9G7G3</accession>
<dbReference type="PANTHER" id="PTHR23289">
    <property type="entry name" value="CYTOCHROME C OXIDASE ASSEMBLY PROTEIN COX15"/>
    <property type="match status" value="1"/>
</dbReference>
<dbReference type="Proteomes" id="UP001195914">
    <property type="component" value="Unassembled WGS sequence"/>
</dbReference>
<dbReference type="GO" id="GO:0016653">
    <property type="term" value="F:oxidoreductase activity, acting on NAD(P)H, heme protein as acceptor"/>
    <property type="evidence" value="ECO:0007669"/>
    <property type="project" value="TreeGrafter"/>
</dbReference>
<dbReference type="Pfam" id="PF02628">
    <property type="entry name" value="COX15-CtaA"/>
    <property type="match status" value="1"/>
</dbReference>
<keyword evidence="14" id="KW-1185">Reference proteome</keyword>
<dbReference type="GO" id="GO:0006784">
    <property type="term" value="P:heme A biosynthetic process"/>
    <property type="evidence" value="ECO:0007669"/>
    <property type="project" value="InterPro"/>
</dbReference>
<feature type="transmembrane region" description="Helical" evidence="12">
    <location>
        <begin position="314"/>
        <end position="334"/>
    </location>
</feature>
<feature type="transmembrane region" description="Helical" evidence="12">
    <location>
        <begin position="272"/>
        <end position="293"/>
    </location>
</feature>
<keyword evidence="4" id="KW-0479">Metal-binding</keyword>
<comment type="subcellular location">
    <subcellularLocation>
        <location evidence="2">Membrane</location>
        <topology evidence="2">Multi-pass membrane protein</topology>
    </subcellularLocation>
</comment>
<comment type="catalytic activity">
    <reaction evidence="11">
        <text>Fe(II)-heme o + 2 A + H2O = Fe(II)-heme a + 2 AH2</text>
        <dbReference type="Rhea" id="RHEA:63388"/>
        <dbReference type="ChEBI" id="CHEBI:13193"/>
        <dbReference type="ChEBI" id="CHEBI:15377"/>
        <dbReference type="ChEBI" id="CHEBI:17499"/>
        <dbReference type="ChEBI" id="CHEBI:60530"/>
        <dbReference type="ChEBI" id="CHEBI:61715"/>
        <dbReference type="EC" id="1.17.99.9"/>
    </reaction>
    <physiologicalReaction direction="left-to-right" evidence="11">
        <dbReference type="Rhea" id="RHEA:63389"/>
    </physiologicalReaction>
</comment>
<keyword evidence="8" id="KW-0350">Heme biosynthesis</keyword>
<dbReference type="GO" id="GO:0046872">
    <property type="term" value="F:metal ion binding"/>
    <property type="evidence" value="ECO:0007669"/>
    <property type="project" value="UniProtKB-KW"/>
</dbReference>
<comment type="pathway">
    <text evidence="10">Porphyrin-containing compound metabolism; heme A biosynthesis; heme A from heme O: step 1/1.</text>
</comment>
<evidence type="ECO:0000256" key="10">
    <source>
        <dbReference type="ARBA" id="ARBA00044501"/>
    </source>
</evidence>
<feature type="transmembrane region" description="Helical" evidence="12">
    <location>
        <begin position="230"/>
        <end position="252"/>
    </location>
</feature>
<evidence type="ECO:0000256" key="12">
    <source>
        <dbReference type="SAM" id="Phobius"/>
    </source>
</evidence>
<evidence type="ECO:0000256" key="6">
    <source>
        <dbReference type="ARBA" id="ARBA00023002"/>
    </source>
</evidence>
<evidence type="ECO:0000313" key="13">
    <source>
        <dbReference type="EMBL" id="KAK1933235.1"/>
    </source>
</evidence>
<dbReference type="InterPro" id="IPR023754">
    <property type="entry name" value="HemeA_Synthase_type2"/>
</dbReference>
<gene>
    <name evidence="13" type="ORF">X943_002814</name>
</gene>
<name>A0AAD9G7G3_BABDI</name>
<dbReference type="EMBL" id="JAHBMH010000073">
    <property type="protein sequence ID" value="KAK1933235.1"/>
    <property type="molecule type" value="Genomic_DNA"/>
</dbReference>
<protein>
    <submittedName>
        <fullName evidence="13">Cytochrome c oxidase assembly protein</fullName>
    </submittedName>
</protein>
<keyword evidence="3 12" id="KW-0812">Transmembrane</keyword>
<comment type="caution">
    <text evidence="13">The sequence shown here is derived from an EMBL/GenBank/DDBJ whole genome shotgun (WGS) entry which is preliminary data.</text>
</comment>
<evidence type="ECO:0000256" key="9">
    <source>
        <dbReference type="ARBA" id="ARBA00023136"/>
    </source>
</evidence>
<dbReference type="GO" id="GO:0005743">
    <property type="term" value="C:mitochondrial inner membrane"/>
    <property type="evidence" value="ECO:0007669"/>
    <property type="project" value="TreeGrafter"/>
</dbReference>
<feature type="transmembrane region" description="Helical" evidence="12">
    <location>
        <begin position="205"/>
        <end position="223"/>
    </location>
</feature>
<keyword evidence="5 12" id="KW-1133">Transmembrane helix</keyword>
<evidence type="ECO:0000256" key="11">
    <source>
        <dbReference type="ARBA" id="ARBA00048044"/>
    </source>
</evidence>
<evidence type="ECO:0000256" key="8">
    <source>
        <dbReference type="ARBA" id="ARBA00023133"/>
    </source>
</evidence>
<keyword evidence="9 12" id="KW-0472">Membrane</keyword>
<keyword evidence="7" id="KW-0408">Iron</keyword>
<dbReference type="InterPro" id="IPR003780">
    <property type="entry name" value="COX15/CtaA_fam"/>
</dbReference>
<proteinExistence type="predicted"/>
<evidence type="ECO:0000256" key="5">
    <source>
        <dbReference type="ARBA" id="ARBA00022989"/>
    </source>
</evidence>